<keyword evidence="1" id="KW-0732">Signal</keyword>
<sequence>MVKLRSLSCFSCVQLFVTLWTVTHQAPLSMGFSRQEYWSGLPCPSAGGLADPGTEPGLLHCRRIPYCLSHRGEPQSVSGCLHRRGGLEKAAGRTTEGNKEI</sequence>
<protein>
    <submittedName>
        <fullName evidence="2">Uncharacterized protein</fullName>
    </submittedName>
</protein>
<reference evidence="2" key="1">
    <citation type="submission" date="2023-04" db="EMBL/GenBank/DDBJ databases">
        <authorList>
            <consortium name="ELIXIR-Norway"/>
        </authorList>
    </citation>
    <scope>NUCLEOTIDE SEQUENCE [LARGE SCALE GENOMIC DNA]</scope>
</reference>
<evidence type="ECO:0000256" key="1">
    <source>
        <dbReference type="SAM" id="SignalP"/>
    </source>
</evidence>
<name>A0ABN8ZEM7_RANTA</name>
<proteinExistence type="predicted"/>
<dbReference type="EMBL" id="OX459966">
    <property type="protein sequence ID" value="CAI9171063.1"/>
    <property type="molecule type" value="Genomic_DNA"/>
</dbReference>
<gene>
    <name evidence="2" type="ORF">MRATA1EN1_LOCUS20025</name>
</gene>
<feature type="signal peptide" evidence="1">
    <location>
        <begin position="1"/>
        <end position="25"/>
    </location>
</feature>
<evidence type="ECO:0000313" key="3">
    <source>
        <dbReference type="Proteomes" id="UP001176941"/>
    </source>
</evidence>
<organism evidence="2 3">
    <name type="scientific">Rangifer tarandus platyrhynchus</name>
    <name type="common">Svalbard reindeer</name>
    <dbReference type="NCBI Taxonomy" id="3082113"/>
    <lineage>
        <taxon>Eukaryota</taxon>
        <taxon>Metazoa</taxon>
        <taxon>Chordata</taxon>
        <taxon>Craniata</taxon>
        <taxon>Vertebrata</taxon>
        <taxon>Euteleostomi</taxon>
        <taxon>Mammalia</taxon>
        <taxon>Eutheria</taxon>
        <taxon>Laurasiatheria</taxon>
        <taxon>Artiodactyla</taxon>
        <taxon>Ruminantia</taxon>
        <taxon>Pecora</taxon>
        <taxon>Cervidae</taxon>
        <taxon>Odocoileinae</taxon>
        <taxon>Rangifer</taxon>
    </lineage>
</organism>
<feature type="chain" id="PRO_5047396397" evidence="1">
    <location>
        <begin position="26"/>
        <end position="101"/>
    </location>
</feature>
<keyword evidence="3" id="KW-1185">Reference proteome</keyword>
<accession>A0ABN8ZEM7</accession>
<dbReference type="Proteomes" id="UP001176941">
    <property type="component" value="Chromosome 30"/>
</dbReference>
<evidence type="ECO:0000313" key="2">
    <source>
        <dbReference type="EMBL" id="CAI9171063.1"/>
    </source>
</evidence>